<dbReference type="Proteomes" id="UP000061432">
    <property type="component" value="Chromosome"/>
</dbReference>
<dbReference type="PATRIC" id="fig|270351.10.peg.2756"/>
<proteinExistence type="predicted"/>
<organism evidence="1 2">
    <name type="scientific">Methylobacterium aquaticum</name>
    <dbReference type="NCBI Taxonomy" id="270351"/>
    <lineage>
        <taxon>Bacteria</taxon>
        <taxon>Pseudomonadati</taxon>
        <taxon>Pseudomonadota</taxon>
        <taxon>Alphaproteobacteria</taxon>
        <taxon>Hyphomicrobiales</taxon>
        <taxon>Methylobacteriaceae</taxon>
        <taxon>Methylobacterium</taxon>
    </lineage>
</organism>
<evidence type="ECO:0000313" key="2">
    <source>
        <dbReference type="Proteomes" id="UP000061432"/>
    </source>
</evidence>
<gene>
    <name evidence="1" type="ORF">Maq22A_c14295</name>
</gene>
<name>A0A0C6F0D3_9HYPH</name>
<reference evidence="2" key="2">
    <citation type="submission" date="2015-01" db="EMBL/GenBank/DDBJ databases">
        <title>Complete genome sequence of Methylobacterium aquaticum strain 22A.</title>
        <authorList>
            <person name="Tani A."/>
            <person name="Ogura Y."/>
            <person name="Hayashi T."/>
        </authorList>
    </citation>
    <scope>NUCLEOTIDE SEQUENCE [LARGE SCALE GENOMIC DNA]</scope>
    <source>
        <strain evidence="2">MA-22A</strain>
    </source>
</reference>
<dbReference type="AlphaFoldDB" id="A0A0C6F0D3"/>
<evidence type="ECO:0000313" key="1">
    <source>
        <dbReference type="EMBL" id="BAQ46046.1"/>
    </source>
</evidence>
<reference evidence="1 2" key="1">
    <citation type="journal article" date="2015" name="Genome Announc.">
        <title>Complete Genome Sequence of Methylobacterium aquaticum Strain 22A, Isolated from Racomitrium japonicum Moss.</title>
        <authorList>
            <person name="Tani A."/>
            <person name="Ogura Y."/>
            <person name="Hayashi T."/>
            <person name="Kimbara K."/>
        </authorList>
    </citation>
    <scope>NUCLEOTIDE SEQUENCE [LARGE SCALE GENOMIC DNA]</scope>
    <source>
        <strain evidence="1 2">MA-22A</strain>
    </source>
</reference>
<dbReference type="KEGG" id="maqu:Maq22A_c14295"/>
<protein>
    <submittedName>
        <fullName evidence="1">Uncharacterized protein</fullName>
    </submittedName>
</protein>
<sequence>MFGRFPRKAPGKPRLASASAANDCVGRVGAAVGGGPVADVDLAVHSVGGCDAMVLVPTPSSSVAGRMVGLVSEACGDEEVALIVVPDTEAVLTRLGRLQLGHLGPELIGAPAIAGSEMKCSPVWGELQVVGYGRGGMLAEVAWSDVPSFRHLAGRGWARFRRRAASGGRGTARTAPG</sequence>
<dbReference type="EMBL" id="AP014704">
    <property type="protein sequence ID" value="BAQ46046.1"/>
    <property type="molecule type" value="Genomic_DNA"/>
</dbReference>
<accession>A0A0C6F0D3</accession>